<reference evidence="3 4" key="2">
    <citation type="journal article" date="2015" name="Stand. Genomic Sci.">
        <title>High quality draft genomic sequence of Flavobacterium enshiense DK69(T) and comparison among Flavobacterium genomes.</title>
        <authorList>
            <person name="Zeng Z."/>
            <person name="Chen C."/>
            <person name="Du H."/>
            <person name="Wang G."/>
            <person name="Li M."/>
        </authorList>
    </citation>
    <scope>NUCLEOTIDE SEQUENCE [LARGE SCALE GENOMIC DNA]</scope>
    <source>
        <strain evidence="3 4">DK69</strain>
    </source>
</reference>
<dbReference type="Proteomes" id="UP000030149">
    <property type="component" value="Unassembled WGS sequence"/>
</dbReference>
<gene>
    <name evidence="3" type="ORF">Q767_10795</name>
</gene>
<dbReference type="eggNOG" id="ENOG50347RS">
    <property type="taxonomic scope" value="Bacteria"/>
</dbReference>
<dbReference type="RefSeq" id="WP_023573830.1">
    <property type="nucleotide sequence ID" value="NZ_AVCS01000013.1"/>
</dbReference>
<organism evidence="3 4">
    <name type="scientific">Flavobacterium enshiense DK69</name>
    <dbReference type="NCBI Taxonomy" id="1107311"/>
    <lineage>
        <taxon>Bacteria</taxon>
        <taxon>Pseudomonadati</taxon>
        <taxon>Bacteroidota</taxon>
        <taxon>Flavobacteriia</taxon>
        <taxon>Flavobacteriales</taxon>
        <taxon>Flavobacteriaceae</taxon>
        <taxon>Flavobacterium</taxon>
    </lineage>
</organism>
<feature type="chain" id="PRO_5004750242" description="Lipocalin-like domain-containing protein" evidence="1">
    <location>
        <begin position="20"/>
        <end position="144"/>
    </location>
</feature>
<evidence type="ECO:0000256" key="1">
    <source>
        <dbReference type="SAM" id="SignalP"/>
    </source>
</evidence>
<evidence type="ECO:0000313" key="4">
    <source>
        <dbReference type="Proteomes" id="UP000030149"/>
    </source>
</evidence>
<dbReference type="PATRIC" id="fig|1107311.3.peg.1808"/>
<dbReference type="Pfam" id="PF13648">
    <property type="entry name" value="Lipocalin_4"/>
    <property type="match status" value="1"/>
</dbReference>
<dbReference type="OrthoDB" id="1419899at2"/>
<accession>V6S7B0</accession>
<evidence type="ECO:0000313" key="3">
    <source>
        <dbReference type="EMBL" id="KGO95695.1"/>
    </source>
</evidence>
<feature type="domain" description="Lipocalin-like" evidence="2">
    <location>
        <begin position="36"/>
        <end position="125"/>
    </location>
</feature>
<keyword evidence="4" id="KW-1185">Reference proteome</keyword>
<dbReference type="InterPro" id="IPR024311">
    <property type="entry name" value="Lipocalin-like"/>
</dbReference>
<evidence type="ECO:0000259" key="2">
    <source>
        <dbReference type="Pfam" id="PF13648"/>
    </source>
</evidence>
<dbReference type="STRING" id="1107311.Q767_10795"/>
<dbReference type="EMBL" id="JRLZ01000009">
    <property type="protein sequence ID" value="KGO95695.1"/>
    <property type="molecule type" value="Genomic_DNA"/>
</dbReference>
<dbReference type="AlphaFoldDB" id="V6S7B0"/>
<protein>
    <recommendedName>
        <fullName evidence="2">Lipocalin-like domain-containing protein</fullName>
    </recommendedName>
</protein>
<comment type="caution">
    <text evidence="3">The sequence shown here is derived from an EMBL/GenBank/DDBJ whole genome shotgun (WGS) entry which is preliminary data.</text>
</comment>
<sequence length="144" mass="15700">MKKINILFVSALTLGLSFASCNNDDNGGSSSSTPSLEGKWIIAKQGMVMDGQESLTNHQNECSTKKDFMELKSGGIIKDVYYPEDCTADITNGSWSKNGNNVTISFEGEDPFTAQIVTLNETNLKVKFIDAETQMTLVAVFNRG</sequence>
<feature type="signal peptide" evidence="1">
    <location>
        <begin position="1"/>
        <end position="19"/>
    </location>
</feature>
<reference evidence="4" key="1">
    <citation type="submission" date="2013-09" db="EMBL/GenBank/DDBJ databases">
        <authorList>
            <person name="Zeng Z."/>
            <person name="Chen C."/>
        </authorList>
    </citation>
    <scope>NUCLEOTIDE SEQUENCE [LARGE SCALE GENOMIC DNA]</scope>
    <source>
        <strain evidence="4">DK69</strain>
    </source>
</reference>
<proteinExistence type="predicted"/>
<name>V6S7B0_9FLAO</name>
<keyword evidence="1" id="KW-0732">Signal</keyword>
<dbReference type="PROSITE" id="PS51257">
    <property type="entry name" value="PROKAR_LIPOPROTEIN"/>
    <property type="match status" value="1"/>
</dbReference>